<evidence type="ECO:0000256" key="4">
    <source>
        <dbReference type="ARBA" id="ARBA00022490"/>
    </source>
</evidence>
<dbReference type="GO" id="GO:0004315">
    <property type="term" value="F:3-oxoacyl-[acyl-carrier-protein] synthase activity"/>
    <property type="evidence" value="ECO:0007669"/>
    <property type="project" value="InterPro"/>
</dbReference>
<feature type="active site" evidence="13">
    <location>
        <position position="250"/>
    </location>
</feature>
<dbReference type="AlphaFoldDB" id="A0A1H4K5S2"/>
<evidence type="ECO:0000313" key="17">
    <source>
        <dbReference type="Proteomes" id="UP000198982"/>
    </source>
</evidence>
<dbReference type="Proteomes" id="UP000198982">
    <property type="component" value="Unassembled WGS sequence"/>
</dbReference>
<evidence type="ECO:0000256" key="6">
    <source>
        <dbReference type="ARBA" id="ARBA00022679"/>
    </source>
</evidence>
<organism evidence="16 17">
    <name type="scientific">Pseudomonas saponiphila</name>
    <dbReference type="NCBI Taxonomy" id="556534"/>
    <lineage>
        <taxon>Bacteria</taxon>
        <taxon>Pseudomonadati</taxon>
        <taxon>Pseudomonadota</taxon>
        <taxon>Gammaproteobacteria</taxon>
        <taxon>Pseudomonadales</taxon>
        <taxon>Pseudomonadaceae</taxon>
        <taxon>Pseudomonas</taxon>
    </lineage>
</organism>
<keyword evidence="4 13" id="KW-0963">Cytoplasm</keyword>
<proteinExistence type="inferred from homology"/>
<dbReference type="GO" id="GO:0005737">
    <property type="term" value="C:cytoplasm"/>
    <property type="evidence" value="ECO:0007669"/>
    <property type="project" value="UniProtKB-SubCell"/>
</dbReference>
<keyword evidence="7 13" id="KW-0276">Fatty acid metabolism</keyword>
<evidence type="ECO:0000256" key="10">
    <source>
        <dbReference type="ARBA" id="ARBA00023268"/>
    </source>
</evidence>
<dbReference type="InterPro" id="IPR013751">
    <property type="entry name" value="ACP_syn_III_N"/>
</dbReference>
<dbReference type="Pfam" id="PF08541">
    <property type="entry name" value="ACP_syn_III_C"/>
    <property type="match status" value="1"/>
</dbReference>
<dbReference type="PANTHER" id="PTHR34069:SF2">
    <property type="entry name" value="BETA-KETOACYL-[ACYL-CARRIER-PROTEIN] SYNTHASE III"/>
    <property type="match status" value="1"/>
</dbReference>
<comment type="catalytic activity">
    <reaction evidence="12">
        <text>malonyl-[ACP] + acetyl-CoA + H(+) = 3-oxobutanoyl-[ACP] + CO2 + CoA</text>
        <dbReference type="Rhea" id="RHEA:12080"/>
        <dbReference type="Rhea" id="RHEA-COMP:9623"/>
        <dbReference type="Rhea" id="RHEA-COMP:9625"/>
        <dbReference type="ChEBI" id="CHEBI:15378"/>
        <dbReference type="ChEBI" id="CHEBI:16526"/>
        <dbReference type="ChEBI" id="CHEBI:57287"/>
        <dbReference type="ChEBI" id="CHEBI:57288"/>
        <dbReference type="ChEBI" id="CHEBI:78449"/>
        <dbReference type="ChEBI" id="CHEBI:78450"/>
        <dbReference type="EC" id="2.3.1.180"/>
    </reaction>
    <physiologicalReaction direction="left-to-right" evidence="12">
        <dbReference type="Rhea" id="RHEA:12081"/>
    </physiologicalReaction>
</comment>
<evidence type="ECO:0000256" key="3">
    <source>
        <dbReference type="ARBA" id="ARBA00012333"/>
    </source>
</evidence>
<evidence type="ECO:0000256" key="5">
    <source>
        <dbReference type="ARBA" id="ARBA00022516"/>
    </source>
</evidence>
<keyword evidence="11 13" id="KW-0012">Acyltransferase</keyword>
<comment type="subcellular location">
    <subcellularLocation>
        <location evidence="13">Cytoplasm</location>
    </subcellularLocation>
</comment>
<dbReference type="GO" id="GO:0044550">
    <property type="term" value="P:secondary metabolite biosynthetic process"/>
    <property type="evidence" value="ECO:0007669"/>
    <property type="project" value="TreeGrafter"/>
</dbReference>
<dbReference type="NCBIfam" id="TIGR00747">
    <property type="entry name" value="fabH"/>
    <property type="match status" value="1"/>
</dbReference>
<evidence type="ECO:0000256" key="11">
    <source>
        <dbReference type="ARBA" id="ARBA00023315"/>
    </source>
</evidence>
<evidence type="ECO:0000256" key="7">
    <source>
        <dbReference type="ARBA" id="ARBA00022832"/>
    </source>
</evidence>
<dbReference type="UniPathway" id="UPA00094"/>
<evidence type="ECO:0000256" key="13">
    <source>
        <dbReference type="HAMAP-Rule" id="MF_01815"/>
    </source>
</evidence>
<keyword evidence="10 13" id="KW-0511">Multifunctional enzyme</keyword>
<keyword evidence="8 13" id="KW-0443">Lipid metabolism</keyword>
<evidence type="ECO:0000256" key="8">
    <source>
        <dbReference type="ARBA" id="ARBA00023098"/>
    </source>
</evidence>
<dbReference type="GO" id="GO:0033818">
    <property type="term" value="F:beta-ketoacyl-acyl-carrier-protein synthase III activity"/>
    <property type="evidence" value="ECO:0007669"/>
    <property type="project" value="UniProtKB-UniRule"/>
</dbReference>
<dbReference type="InterPro" id="IPR004655">
    <property type="entry name" value="FabH"/>
</dbReference>
<feature type="domain" description="Beta-ketoacyl-[acyl-carrier-protein] synthase III N-terminal" evidence="15">
    <location>
        <begin position="105"/>
        <end position="182"/>
    </location>
</feature>
<comment type="function">
    <text evidence="13">Catalyzes the condensation reaction of fatty acid synthesis by the addition to an acyl acceptor of two carbons from malonyl-ACP. Catalyzes the first condensation reaction which initiates fatty acid synthesis and may therefore play a role in governing the total rate of fatty acid production. Possesses both acetoacetyl-ACP synthase and acetyl transacylase activities. Its substrate specificity determines the biosynthesis of branched-chain and/or straight-chain of fatty acids.</text>
</comment>
<keyword evidence="17" id="KW-1185">Reference proteome</keyword>
<evidence type="ECO:0000256" key="2">
    <source>
        <dbReference type="ARBA" id="ARBA00008642"/>
    </source>
</evidence>
<comment type="pathway">
    <text evidence="1 13">Lipid metabolism; fatty acid biosynthesis.</text>
</comment>
<name>A0A1H4K5S2_9PSED</name>
<dbReference type="Pfam" id="PF08545">
    <property type="entry name" value="ACP_syn_III"/>
    <property type="match status" value="1"/>
</dbReference>
<evidence type="ECO:0000256" key="12">
    <source>
        <dbReference type="ARBA" id="ARBA00051096"/>
    </source>
</evidence>
<evidence type="ECO:0000259" key="15">
    <source>
        <dbReference type="Pfam" id="PF08545"/>
    </source>
</evidence>
<dbReference type="FunFam" id="3.40.47.10:FF:000004">
    <property type="entry name" value="3-oxoacyl-[acyl-carrier-protein] synthase 3"/>
    <property type="match status" value="1"/>
</dbReference>
<reference evidence="17" key="1">
    <citation type="submission" date="2016-10" db="EMBL/GenBank/DDBJ databases">
        <authorList>
            <person name="Varghese N."/>
            <person name="Submissions S."/>
        </authorList>
    </citation>
    <scope>NUCLEOTIDE SEQUENCE [LARGE SCALE GENOMIC DNA]</scope>
    <source>
        <strain evidence="17">DSM 9751</strain>
    </source>
</reference>
<comment type="domain">
    <text evidence="13">The last Arg residue of the ACP-binding site is essential for the weak association between ACP/AcpP and FabH.</text>
</comment>
<evidence type="ECO:0000256" key="9">
    <source>
        <dbReference type="ARBA" id="ARBA00023160"/>
    </source>
</evidence>
<dbReference type="InterPro" id="IPR013747">
    <property type="entry name" value="ACP_syn_III_C"/>
</dbReference>
<dbReference type="EC" id="2.3.1.180" evidence="3 13"/>
<comment type="subunit">
    <text evidence="13">Homodimer.</text>
</comment>
<keyword evidence="6 13" id="KW-0808">Transferase</keyword>
<accession>A0A1H4K5S2</accession>
<dbReference type="PANTHER" id="PTHR34069">
    <property type="entry name" value="3-OXOACYL-[ACYL-CARRIER-PROTEIN] SYNTHASE 3"/>
    <property type="match status" value="1"/>
</dbReference>
<gene>
    <name evidence="13" type="primary">fabH</name>
    <name evidence="16" type="ORF">SAMN05216178_1070</name>
</gene>
<dbReference type="HAMAP" id="MF_01815">
    <property type="entry name" value="FabH"/>
    <property type="match status" value="1"/>
</dbReference>
<keyword evidence="5 13" id="KW-0444">Lipid biosynthesis</keyword>
<feature type="region of interest" description="ACP-binding" evidence="13">
    <location>
        <begin position="251"/>
        <end position="255"/>
    </location>
</feature>
<evidence type="ECO:0000313" key="16">
    <source>
        <dbReference type="EMBL" id="SEB53880.1"/>
    </source>
</evidence>
<feature type="active site" evidence="13">
    <location>
        <position position="111"/>
    </location>
</feature>
<dbReference type="NCBIfam" id="NF006829">
    <property type="entry name" value="PRK09352.1"/>
    <property type="match status" value="1"/>
</dbReference>
<feature type="domain" description="Beta-ketoacyl-[acyl-carrier-protein] synthase III C-terminal" evidence="14">
    <location>
        <begin position="234"/>
        <end position="323"/>
    </location>
</feature>
<dbReference type="Gene3D" id="3.40.47.10">
    <property type="match status" value="1"/>
</dbReference>
<comment type="similarity">
    <text evidence="2 13">Belongs to the thiolase-like superfamily. FabH family.</text>
</comment>
<dbReference type="RefSeq" id="WP_092310732.1">
    <property type="nucleotide sequence ID" value="NZ_FNTJ01000001.1"/>
</dbReference>
<dbReference type="EMBL" id="FNTJ01000001">
    <property type="protein sequence ID" value="SEB53880.1"/>
    <property type="molecule type" value="Genomic_DNA"/>
</dbReference>
<keyword evidence="9 13" id="KW-0275">Fatty acid biosynthesis</keyword>
<dbReference type="GO" id="GO:0006633">
    <property type="term" value="P:fatty acid biosynthetic process"/>
    <property type="evidence" value="ECO:0007669"/>
    <property type="project" value="UniProtKB-UniRule"/>
</dbReference>
<evidence type="ECO:0000259" key="14">
    <source>
        <dbReference type="Pfam" id="PF08541"/>
    </source>
</evidence>
<evidence type="ECO:0000256" key="1">
    <source>
        <dbReference type="ARBA" id="ARBA00005194"/>
    </source>
</evidence>
<protein>
    <recommendedName>
        <fullName evidence="3 13">Beta-ketoacyl-[acyl-carrier-protein] synthase III</fullName>
        <shortName evidence="13">Beta-ketoacyl-ACP synthase III</shortName>
        <shortName evidence="13">KAS III</shortName>
        <ecNumber evidence="3 13">2.3.1.180</ecNumber>
    </recommendedName>
    <alternativeName>
        <fullName evidence="13">3-oxoacyl-[acyl-carrier-protein] synthase 3</fullName>
    </alternativeName>
    <alternativeName>
        <fullName evidence="13">3-oxoacyl-[acyl-carrier-protein] synthase III</fullName>
    </alternativeName>
</protein>
<dbReference type="CDD" id="cd00830">
    <property type="entry name" value="KAS_III"/>
    <property type="match status" value="1"/>
</dbReference>
<dbReference type="InterPro" id="IPR016039">
    <property type="entry name" value="Thiolase-like"/>
</dbReference>
<sequence length="342" mass="36492">MGVRIAGLGGALPPQEVTNEDLEQRLDTTSEWIVSRTGILKRYVVTEGICTSDLACEAARAAIENAPVGLNIDLLILATSTPDRRCPATAPKVAEKLGLRGISAFDVNAVCSGFIYALQLGAAAIKAGFARHVLVIGADVFSSIINEQDRSTVPIFGDGAGAVVLQESDVDDVLDIETGSDGSLEDLITIRSGGVESKVNSAQQHPDDIYFSMSGKEVFMRAIQCMNDSVLGLLQRNQLDIQDVDCLVPHQANLRIIRTLAEQLGVPYERAVVSLDRFGNTSAASIPLALTQACMDTTLKARDRVVLTAFGGGVTWGSALLNWPELQRVPFIKHMSATGVAK</sequence>
<dbReference type="SUPFAM" id="SSF53901">
    <property type="entry name" value="Thiolase-like"/>
    <property type="match status" value="1"/>
</dbReference>
<feature type="active site" evidence="13">
    <location>
        <position position="280"/>
    </location>
</feature>